<protein>
    <submittedName>
        <fullName evidence="6">Transcriptional regulator, IclR family</fullName>
    </submittedName>
</protein>
<evidence type="ECO:0000313" key="6">
    <source>
        <dbReference type="EMBL" id="SEH15659.1"/>
    </source>
</evidence>
<evidence type="ECO:0000256" key="2">
    <source>
        <dbReference type="ARBA" id="ARBA00023125"/>
    </source>
</evidence>
<dbReference type="Gene3D" id="1.10.10.10">
    <property type="entry name" value="Winged helix-like DNA-binding domain superfamily/Winged helix DNA-binding domain"/>
    <property type="match status" value="1"/>
</dbReference>
<dbReference type="PANTHER" id="PTHR30136:SF35">
    <property type="entry name" value="HTH-TYPE TRANSCRIPTIONAL REGULATOR RV1719"/>
    <property type="match status" value="1"/>
</dbReference>
<dbReference type="InterPro" id="IPR050707">
    <property type="entry name" value="HTH_MetabolicPath_Reg"/>
</dbReference>
<sequence>MVHHYVRMPPGDGRDPETVRATETSFEVINCVQAHQGATLSTVANDLGKAKSTVHRHVRTLEELGYLTRTGDELHVGLRFLKLGETARTREDEYQLAAEKVDEFARKTNERAQFIVEEGGYGICVFRASGDQAVDTEPRVGSRMPLHATAAGRAILAFDTDGALERVLERQGLPAYTGETITDEATLRTELEETKERGYAINRNEHIDGLTAFGAPVRGPGDEIIGSFSISGPTHRYDGGKEDEIITILQGTTNELELNIRYGDAVDS</sequence>
<evidence type="ECO:0000256" key="3">
    <source>
        <dbReference type="ARBA" id="ARBA00023163"/>
    </source>
</evidence>
<feature type="domain" description="IclR-ED" evidence="5">
    <location>
        <begin position="79"/>
        <end position="262"/>
    </location>
</feature>
<dbReference type="PROSITE" id="PS51077">
    <property type="entry name" value="HTH_ICLR"/>
    <property type="match status" value="1"/>
</dbReference>
<dbReference type="AlphaFoldDB" id="A0A1H6FXX1"/>
<feature type="domain" description="HTH iclR-type" evidence="4">
    <location>
        <begin position="19"/>
        <end position="78"/>
    </location>
</feature>
<keyword evidence="7" id="KW-1185">Reference proteome</keyword>
<dbReference type="PROSITE" id="PS51078">
    <property type="entry name" value="ICLR_ED"/>
    <property type="match status" value="1"/>
</dbReference>
<dbReference type="GO" id="GO:0003700">
    <property type="term" value="F:DNA-binding transcription factor activity"/>
    <property type="evidence" value="ECO:0007669"/>
    <property type="project" value="TreeGrafter"/>
</dbReference>
<dbReference type="SMART" id="SM00346">
    <property type="entry name" value="HTH_ICLR"/>
    <property type="match status" value="1"/>
</dbReference>
<dbReference type="Gene3D" id="3.30.450.40">
    <property type="match status" value="1"/>
</dbReference>
<dbReference type="GO" id="GO:0045892">
    <property type="term" value="P:negative regulation of DNA-templated transcription"/>
    <property type="evidence" value="ECO:0007669"/>
    <property type="project" value="TreeGrafter"/>
</dbReference>
<dbReference type="GO" id="GO:0003677">
    <property type="term" value="F:DNA binding"/>
    <property type="evidence" value="ECO:0007669"/>
    <property type="project" value="UniProtKB-KW"/>
</dbReference>
<organism evidence="6 7">
    <name type="scientific">Natronorubrum sediminis</name>
    <dbReference type="NCBI Taxonomy" id="640943"/>
    <lineage>
        <taxon>Archaea</taxon>
        <taxon>Methanobacteriati</taxon>
        <taxon>Methanobacteriota</taxon>
        <taxon>Stenosarchaea group</taxon>
        <taxon>Halobacteria</taxon>
        <taxon>Halobacteriales</taxon>
        <taxon>Natrialbaceae</taxon>
        <taxon>Natronorubrum</taxon>
    </lineage>
</organism>
<reference evidence="7" key="1">
    <citation type="submission" date="2016-10" db="EMBL/GenBank/DDBJ databases">
        <authorList>
            <person name="Varghese N."/>
            <person name="Submissions S."/>
        </authorList>
    </citation>
    <scope>NUCLEOTIDE SEQUENCE [LARGE SCALE GENOMIC DNA]</scope>
    <source>
        <strain evidence="7">CGMCC 1.8981</strain>
    </source>
</reference>
<evidence type="ECO:0000256" key="1">
    <source>
        <dbReference type="ARBA" id="ARBA00023015"/>
    </source>
</evidence>
<dbReference type="SUPFAM" id="SSF46785">
    <property type="entry name" value="Winged helix' DNA-binding domain"/>
    <property type="match status" value="1"/>
</dbReference>
<keyword evidence="2" id="KW-0238">DNA-binding</keyword>
<dbReference type="Pfam" id="PF01614">
    <property type="entry name" value="IclR_C"/>
    <property type="match status" value="1"/>
</dbReference>
<dbReference type="Pfam" id="PF09339">
    <property type="entry name" value="HTH_IclR"/>
    <property type="match status" value="1"/>
</dbReference>
<dbReference type="InterPro" id="IPR036390">
    <property type="entry name" value="WH_DNA-bd_sf"/>
</dbReference>
<evidence type="ECO:0000313" key="7">
    <source>
        <dbReference type="Proteomes" id="UP000199112"/>
    </source>
</evidence>
<dbReference type="InterPro" id="IPR014757">
    <property type="entry name" value="Tscrpt_reg_IclR_C"/>
</dbReference>
<keyword evidence="1" id="KW-0805">Transcription regulation</keyword>
<dbReference type="InterPro" id="IPR005471">
    <property type="entry name" value="Tscrpt_reg_IclR_N"/>
</dbReference>
<dbReference type="EMBL" id="FNWL01000002">
    <property type="protein sequence ID" value="SEH15659.1"/>
    <property type="molecule type" value="Genomic_DNA"/>
</dbReference>
<name>A0A1H6FXX1_9EURY</name>
<dbReference type="Proteomes" id="UP000199112">
    <property type="component" value="Unassembled WGS sequence"/>
</dbReference>
<dbReference type="InterPro" id="IPR036388">
    <property type="entry name" value="WH-like_DNA-bd_sf"/>
</dbReference>
<evidence type="ECO:0000259" key="5">
    <source>
        <dbReference type="PROSITE" id="PS51078"/>
    </source>
</evidence>
<gene>
    <name evidence="6" type="ORF">SAMN04487967_2181</name>
</gene>
<accession>A0A1H6FXX1</accession>
<dbReference type="PANTHER" id="PTHR30136">
    <property type="entry name" value="HELIX-TURN-HELIX TRANSCRIPTIONAL REGULATOR, ICLR FAMILY"/>
    <property type="match status" value="1"/>
</dbReference>
<dbReference type="SUPFAM" id="SSF55781">
    <property type="entry name" value="GAF domain-like"/>
    <property type="match status" value="1"/>
</dbReference>
<keyword evidence="3" id="KW-0804">Transcription</keyword>
<proteinExistence type="predicted"/>
<evidence type="ECO:0000259" key="4">
    <source>
        <dbReference type="PROSITE" id="PS51077"/>
    </source>
</evidence>
<dbReference type="InterPro" id="IPR029016">
    <property type="entry name" value="GAF-like_dom_sf"/>
</dbReference>